<comment type="caution">
    <text evidence="2">The sequence shown here is derived from an EMBL/GenBank/DDBJ whole genome shotgun (WGS) entry which is preliminary data.</text>
</comment>
<evidence type="ECO:0000313" key="3">
    <source>
        <dbReference type="Proteomes" id="UP001605036"/>
    </source>
</evidence>
<dbReference type="AlphaFoldDB" id="A0ABD1YAD9"/>
<accession>A0ABD1YAD9</accession>
<dbReference type="EMBL" id="JBHFFA010000005">
    <property type="protein sequence ID" value="KAL2623723.1"/>
    <property type="molecule type" value="Genomic_DNA"/>
</dbReference>
<gene>
    <name evidence="2" type="ORF">R1flu_007968</name>
</gene>
<dbReference type="Proteomes" id="UP001605036">
    <property type="component" value="Unassembled WGS sequence"/>
</dbReference>
<name>A0ABD1YAD9_9MARC</name>
<protein>
    <submittedName>
        <fullName evidence="2">Uncharacterized protein</fullName>
    </submittedName>
</protein>
<reference evidence="2 3" key="1">
    <citation type="submission" date="2024-09" db="EMBL/GenBank/DDBJ databases">
        <title>Chromosome-scale assembly of Riccia fluitans.</title>
        <authorList>
            <person name="Paukszto L."/>
            <person name="Sawicki J."/>
            <person name="Karawczyk K."/>
            <person name="Piernik-Szablinska J."/>
            <person name="Szczecinska M."/>
            <person name="Mazdziarz M."/>
        </authorList>
    </citation>
    <scope>NUCLEOTIDE SEQUENCE [LARGE SCALE GENOMIC DNA]</scope>
    <source>
        <strain evidence="2">Rf_01</strain>
        <tissue evidence="2">Aerial parts of the thallus</tissue>
    </source>
</reference>
<sequence length="246" mass="27159">MRIGAGTRVLAVWRLLHQHSPSHLGRFPNKAEGTAHPFSGTSSSGLTQIASNVPTTQAPHGEVPFHPTAFLRAVKRRIVSSQPAPLDDKGLAESESWCRASRKFLSIPQSCSPTISGGLFSQLRTLRDVRHQCSNRLVPGERPTSVVDTVFTTWALSFPRWGPWDEGVLENSPVPKGLARRAQEWIRLHHFAARNTPALSYFETPSSCSDPTFTQSGMRRNQPAMEGLLATTRAALNFGIQFHDRS</sequence>
<feature type="region of interest" description="Disordered" evidence="1">
    <location>
        <begin position="23"/>
        <end position="43"/>
    </location>
</feature>
<proteinExistence type="predicted"/>
<keyword evidence="3" id="KW-1185">Reference proteome</keyword>
<organism evidence="2 3">
    <name type="scientific">Riccia fluitans</name>
    <dbReference type="NCBI Taxonomy" id="41844"/>
    <lineage>
        <taxon>Eukaryota</taxon>
        <taxon>Viridiplantae</taxon>
        <taxon>Streptophyta</taxon>
        <taxon>Embryophyta</taxon>
        <taxon>Marchantiophyta</taxon>
        <taxon>Marchantiopsida</taxon>
        <taxon>Marchantiidae</taxon>
        <taxon>Marchantiales</taxon>
        <taxon>Ricciaceae</taxon>
        <taxon>Riccia</taxon>
    </lineage>
</organism>
<evidence type="ECO:0000313" key="2">
    <source>
        <dbReference type="EMBL" id="KAL2623723.1"/>
    </source>
</evidence>
<evidence type="ECO:0000256" key="1">
    <source>
        <dbReference type="SAM" id="MobiDB-lite"/>
    </source>
</evidence>